<evidence type="ECO:0000256" key="3">
    <source>
        <dbReference type="RuleBase" id="RU003690"/>
    </source>
</evidence>
<dbReference type="Proteomes" id="UP001154282">
    <property type="component" value="Unassembled WGS sequence"/>
</dbReference>
<protein>
    <recommendedName>
        <fullName evidence="6">Beta-glucosidase 12-like</fullName>
    </recommendedName>
</protein>
<proteinExistence type="inferred from homology"/>
<dbReference type="GO" id="GO:0005975">
    <property type="term" value="P:carbohydrate metabolic process"/>
    <property type="evidence" value="ECO:0007669"/>
    <property type="project" value="InterPro"/>
</dbReference>
<dbReference type="InterPro" id="IPR017853">
    <property type="entry name" value="GH"/>
</dbReference>
<comment type="similarity">
    <text evidence="1 3">Belongs to the glycosyl hydrolase 1 family.</text>
</comment>
<dbReference type="GO" id="GO:0008422">
    <property type="term" value="F:beta-glucosidase activity"/>
    <property type="evidence" value="ECO:0007669"/>
    <property type="project" value="TreeGrafter"/>
</dbReference>
<dbReference type="SUPFAM" id="SSF51445">
    <property type="entry name" value="(Trans)glycosidases"/>
    <property type="match status" value="1"/>
</dbReference>
<sequence>MPPTCNRDDYLAYADFCFETFGDRVKKWVTLNEPNLYSMYAYNYGDWPPGRCSEWMGNCTGAGGDSSTEPYVAAHHLLLSHAAAVKLYRESYQKWQKGVVGITIISQWFEPKYRNSSSSHAAASRSLDFMLGWFLRPIIYGVYPKSMRSLVGDRLPRFTEEQSDILRGSIDFLGLNYYTANYAEEAPAAARASYSDDSRALLSTEKDGVPIGTPTDLDWLFINPKGLQRLLHHIKNNYKNPPVYITENGMGDQSSLSFEMALNDTTRIQYHETHLRSVLNAIKDGANVMGYYVWCFFDDFEWSAGYTVRFGMTYVDFNDNLKRYLKASAYWFKSFLAPSPSIHSPKS</sequence>
<evidence type="ECO:0008006" key="6">
    <source>
        <dbReference type="Google" id="ProtNLM"/>
    </source>
</evidence>
<dbReference type="PRINTS" id="PR00131">
    <property type="entry name" value="GLHYDRLASE1"/>
</dbReference>
<dbReference type="PROSITE" id="PS00572">
    <property type="entry name" value="GLYCOSYL_HYDROL_F1_1"/>
    <property type="match status" value="1"/>
</dbReference>
<evidence type="ECO:0000256" key="1">
    <source>
        <dbReference type="ARBA" id="ARBA00010838"/>
    </source>
</evidence>
<comment type="caution">
    <text evidence="4">The sequence shown here is derived from an EMBL/GenBank/DDBJ whole genome shotgun (WGS) entry which is preliminary data.</text>
</comment>
<dbReference type="InterPro" id="IPR018120">
    <property type="entry name" value="Glyco_hydro_1_AS"/>
</dbReference>
<evidence type="ECO:0000256" key="2">
    <source>
        <dbReference type="PROSITE-ProRule" id="PRU10055"/>
    </source>
</evidence>
<feature type="active site" description="Nucleophile" evidence="2">
    <location>
        <position position="247"/>
    </location>
</feature>
<dbReference type="EMBL" id="CAMGYJ010000009">
    <property type="protein sequence ID" value="CAI0544101.1"/>
    <property type="molecule type" value="Genomic_DNA"/>
</dbReference>
<dbReference type="PANTHER" id="PTHR10353">
    <property type="entry name" value="GLYCOSYL HYDROLASE"/>
    <property type="match status" value="1"/>
</dbReference>
<dbReference type="PANTHER" id="PTHR10353:SF297">
    <property type="entry name" value="VICIANIN HYDROLASE-LIKE"/>
    <property type="match status" value="1"/>
</dbReference>
<dbReference type="AlphaFoldDB" id="A0AAV0QH04"/>
<keyword evidence="5" id="KW-1185">Reference proteome</keyword>
<dbReference type="Pfam" id="PF00232">
    <property type="entry name" value="Glyco_hydro_1"/>
    <property type="match status" value="1"/>
</dbReference>
<gene>
    <name evidence="4" type="ORF">LITE_LOCUS43062</name>
</gene>
<organism evidence="4 5">
    <name type="scientific">Linum tenue</name>
    <dbReference type="NCBI Taxonomy" id="586396"/>
    <lineage>
        <taxon>Eukaryota</taxon>
        <taxon>Viridiplantae</taxon>
        <taxon>Streptophyta</taxon>
        <taxon>Embryophyta</taxon>
        <taxon>Tracheophyta</taxon>
        <taxon>Spermatophyta</taxon>
        <taxon>Magnoliopsida</taxon>
        <taxon>eudicotyledons</taxon>
        <taxon>Gunneridae</taxon>
        <taxon>Pentapetalae</taxon>
        <taxon>rosids</taxon>
        <taxon>fabids</taxon>
        <taxon>Malpighiales</taxon>
        <taxon>Linaceae</taxon>
        <taxon>Linum</taxon>
    </lineage>
</organism>
<accession>A0AAV0QH04</accession>
<dbReference type="InterPro" id="IPR001360">
    <property type="entry name" value="Glyco_hydro_1"/>
</dbReference>
<evidence type="ECO:0000313" key="4">
    <source>
        <dbReference type="EMBL" id="CAI0544101.1"/>
    </source>
</evidence>
<dbReference type="Gene3D" id="3.20.20.80">
    <property type="entry name" value="Glycosidases"/>
    <property type="match status" value="1"/>
</dbReference>
<reference evidence="4" key="1">
    <citation type="submission" date="2022-08" db="EMBL/GenBank/DDBJ databases">
        <authorList>
            <person name="Gutierrez-Valencia J."/>
        </authorList>
    </citation>
    <scope>NUCLEOTIDE SEQUENCE</scope>
</reference>
<evidence type="ECO:0000313" key="5">
    <source>
        <dbReference type="Proteomes" id="UP001154282"/>
    </source>
</evidence>
<name>A0AAV0QH04_9ROSI</name>